<dbReference type="KEGG" id="rtu:PR017_09095"/>
<name>A0AAF1K112_9HYPH</name>
<organism evidence="3 4">
    <name type="scientific">Rhizobium tumorigenes</name>
    <dbReference type="NCBI Taxonomy" id="2041385"/>
    <lineage>
        <taxon>Bacteria</taxon>
        <taxon>Pseudomonadati</taxon>
        <taxon>Pseudomonadota</taxon>
        <taxon>Alphaproteobacteria</taxon>
        <taxon>Hyphomicrobiales</taxon>
        <taxon>Rhizobiaceae</taxon>
        <taxon>Rhizobium/Agrobacterium group</taxon>
        <taxon>Rhizobium</taxon>
    </lineage>
</organism>
<reference evidence="4" key="2">
    <citation type="journal article" date="2023" name="MicrobiologyOpen">
        <title>Genomics of the tumorigenes clade of the family Rhizobiaceae and description of Rhizobium rhododendri sp. nov.</title>
        <authorList>
            <person name="Kuzmanovic N."/>
            <person name="diCenzo G.C."/>
            <person name="Bunk B."/>
            <person name="Sproeer C."/>
            <person name="Fruehling A."/>
            <person name="Neumann-Schaal M."/>
            <person name="Overmann J."/>
            <person name="Smalla K."/>
        </authorList>
    </citation>
    <scope>NUCLEOTIDE SEQUENCE [LARGE SCALE GENOMIC DNA]</scope>
    <source>
        <strain evidence="4">1078</strain>
    </source>
</reference>
<dbReference type="Pfam" id="PF00534">
    <property type="entry name" value="Glycos_transf_1"/>
    <property type="match status" value="1"/>
</dbReference>
<dbReference type="RefSeq" id="WP_240539158.1">
    <property type="nucleotide sequence ID" value="NZ_CP117255.1"/>
</dbReference>
<reference evidence="3 4" key="1">
    <citation type="journal article" date="2018" name="Sci. Rep.">
        <title>Rhizobium tumorigenes sp. nov., a novel plant tumorigenic bacterium isolated from cane gall tumors on thornless blackberry.</title>
        <authorList>
            <person name="Kuzmanovi N."/>
            <person name="Smalla K."/>
            <person name="Gronow S."/>
            <person name="PuBawska J."/>
        </authorList>
    </citation>
    <scope>NUCLEOTIDE SEQUENCE [LARGE SCALE GENOMIC DNA]</scope>
    <source>
        <strain evidence="3 4">1078</strain>
    </source>
</reference>
<evidence type="ECO:0000259" key="2">
    <source>
        <dbReference type="Pfam" id="PF00534"/>
    </source>
</evidence>
<dbReference type="CDD" id="cd03809">
    <property type="entry name" value="GT4_MtfB-like"/>
    <property type="match status" value="1"/>
</dbReference>
<keyword evidence="1" id="KW-0808">Transferase</keyword>
<dbReference type="Gene3D" id="3.40.50.2000">
    <property type="entry name" value="Glycogen Phosphorylase B"/>
    <property type="match status" value="2"/>
</dbReference>
<evidence type="ECO:0000313" key="4">
    <source>
        <dbReference type="Proteomes" id="UP000249499"/>
    </source>
</evidence>
<keyword evidence="4" id="KW-1185">Reference proteome</keyword>
<dbReference type="PANTHER" id="PTHR46401:SF2">
    <property type="entry name" value="GLYCOSYLTRANSFERASE WBBK-RELATED"/>
    <property type="match status" value="1"/>
</dbReference>
<dbReference type="GO" id="GO:0016757">
    <property type="term" value="F:glycosyltransferase activity"/>
    <property type="evidence" value="ECO:0007669"/>
    <property type="project" value="InterPro"/>
</dbReference>
<feature type="domain" description="Glycosyl transferase family 1" evidence="2">
    <location>
        <begin position="201"/>
        <end position="349"/>
    </location>
</feature>
<dbReference type="InterPro" id="IPR001296">
    <property type="entry name" value="Glyco_trans_1"/>
</dbReference>
<dbReference type="AlphaFoldDB" id="A0AAF1K112"/>
<evidence type="ECO:0000256" key="1">
    <source>
        <dbReference type="ARBA" id="ARBA00022679"/>
    </source>
</evidence>
<sequence length="371" mass="39975">MWRKRHGAIAVQTITINGRFLTQPLSGVQRFARELTLALDARISSGNVPDALKEVNWRLAVPAGSAVDLDLHAIGVDAFGAGPGHVWEQTALYAHARKGRLLGFGGSGPLLHRRQAVVIHDVTIFRHPGSFKRSYRLLHAALGFALTRTAKIATVSEFSRRELASVFRVAAAGIDVVYNAVDHFAAIAPDTGIINRLGLSTNGFFVLVGTMKPNKNLEFAIRAFEALGNTGQKLVVVGGSAPSVFKSKDAASTGSILYPGRLTDAEIVALERHATAFVFPSLYEGFGIPPLEAMTQACPVLAADIPAVREACGTAALYFDPTRQEELTDAMRRICDDPSLRQSLQDAGRMNVSRFSWDTSAGRILDMLAAL</sequence>
<dbReference type="GO" id="GO:0009103">
    <property type="term" value="P:lipopolysaccharide biosynthetic process"/>
    <property type="evidence" value="ECO:0007669"/>
    <property type="project" value="TreeGrafter"/>
</dbReference>
<protein>
    <submittedName>
        <fullName evidence="3">Glycosyltransferase family 1 protein</fullName>
    </submittedName>
</protein>
<dbReference type="PANTHER" id="PTHR46401">
    <property type="entry name" value="GLYCOSYLTRANSFERASE WBBK-RELATED"/>
    <property type="match status" value="1"/>
</dbReference>
<proteinExistence type="predicted"/>
<evidence type="ECO:0000313" key="3">
    <source>
        <dbReference type="EMBL" id="WFR94006.1"/>
    </source>
</evidence>
<gene>
    <name evidence="3" type="ORF">PR017_09095</name>
</gene>
<dbReference type="EMBL" id="CP117255">
    <property type="protein sequence ID" value="WFR94006.1"/>
    <property type="molecule type" value="Genomic_DNA"/>
</dbReference>
<dbReference type="Proteomes" id="UP000249499">
    <property type="component" value="Chromosome"/>
</dbReference>
<dbReference type="SUPFAM" id="SSF53756">
    <property type="entry name" value="UDP-Glycosyltransferase/glycogen phosphorylase"/>
    <property type="match status" value="1"/>
</dbReference>
<accession>A0AAF1K112</accession>